<evidence type="ECO:0000313" key="3">
    <source>
        <dbReference type="EMBL" id="CAG9795036.1"/>
    </source>
</evidence>
<dbReference type="Gene3D" id="3.90.1300.10">
    <property type="entry name" value="Amidase signature (AS) domain"/>
    <property type="match status" value="1"/>
</dbReference>
<evidence type="ECO:0000256" key="1">
    <source>
        <dbReference type="SAM" id="Phobius"/>
    </source>
</evidence>
<reference evidence="3" key="2">
    <citation type="submission" date="2022-10" db="EMBL/GenBank/DDBJ databases">
        <authorList>
            <consortium name="ENA_rothamsted_submissions"/>
            <consortium name="culmorum"/>
            <person name="King R."/>
        </authorList>
    </citation>
    <scope>NUCLEOTIDE SEQUENCE</scope>
</reference>
<dbReference type="InterPro" id="IPR052739">
    <property type="entry name" value="FAAH2"/>
</dbReference>
<dbReference type="AlphaFoldDB" id="A0A9N9RF90"/>
<keyword evidence="1" id="KW-1133">Transmembrane helix</keyword>
<evidence type="ECO:0000259" key="2">
    <source>
        <dbReference type="Pfam" id="PF01425"/>
    </source>
</evidence>
<keyword evidence="4" id="KW-1185">Reference proteome</keyword>
<gene>
    <name evidence="3" type="ORF">DIATSA_LOCUS12346</name>
</gene>
<dbReference type="PANTHER" id="PTHR43372:SF3">
    <property type="entry name" value="AT07710P-RELATED"/>
    <property type="match status" value="1"/>
</dbReference>
<keyword evidence="1" id="KW-0812">Transmembrane</keyword>
<dbReference type="GO" id="GO:0012505">
    <property type="term" value="C:endomembrane system"/>
    <property type="evidence" value="ECO:0007669"/>
    <property type="project" value="TreeGrafter"/>
</dbReference>
<dbReference type="OrthoDB" id="6428749at2759"/>
<evidence type="ECO:0000313" key="4">
    <source>
        <dbReference type="Proteomes" id="UP001153714"/>
    </source>
</evidence>
<accession>A0A9N9RF90</accession>
<feature type="domain" description="Amidase" evidence="2">
    <location>
        <begin position="60"/>
        <end position="203"/>
    </location>
</feature>
<dbReference type="InterPro" id="IPR023631">
    <property type="entry name" value="Amidase_dom"/>
</dbReference>
<keyword evidence="1" id="KW-0472">Membrane</keyword>
<dbReference type="EMBL" id="OU893338">
    <property type="protein sequence ID" value="CAG9795036.1"/>
    <property type="molecule type" value="Genomic_DNA"/>
</dbReference>
<dbReference type="PANTHER" id="PTHR43372">
    <property type="entry name" value="FATTY-ACID AMIDE HYDROLASE"/>
    <property type="match status" value="1"/>
</dbReference>
<dbReference type="SUPFAM" id="SSF75304">
    <property type="entry name" value="Amidase signature (AS) enzymes"/>
    <property type="match status" value="1"/>
</dbReference>
<reference evidence="3" key="1">
    <citation type="submission" date="2021-12" db="EMBL/GenBank/DDBJ databases">
        <authorList>
            <person name="King R."/>
        </authorList>
    </citation>
    <scope>NUCLEOTIDE SEQUENCE</scope>
</reference>
<organism evidence="3 4">
    <name type="scientific">Diatraea saccharalis</name>
    <name type="common">sugarcane borer</name>
    <dbReference type="NCBI Taxonomy" id="40085"/>
    <lineage>
        <taxon>Eukaryota</taxon>
        <taxon>Metazoa</taxon>
        <taxon>Ecdysozoa</taxon>
        <taxon>Arthropoda</taxon>
        <taxon>Hexapoda</taxon>
        <taxon>Insecta</taxon>
        <taxon>Pterygota</taxon>
        <taxon>Neoptera</taxon>
        <taxon>Endopterygota</taxon>
        <taxon>Lepidoptera</taxon>
        <taxon>Glossata</taxon>
        <taxon>Ditrysia</taxon>
        <taxon>Pyraloidea</taxon>
        <taxon>Crambidae</taxon>
        <taxon>Crambinae</taxon>
        <taxon>Diatraea</taxon>
    </lineage>
</organism>
<dbReference type="Proteomes" id="UP001153714">
    <property type="component" value="Chromosome 7"/>
</dbReference>
<dbReference type="Pfam" id="PF01425">
    <property type="entry name" value="Amidase"/>
    <property type="match status" value="1"/>
</dbReference>
<proteinExistence type="predicted"/>
<name>A0A9N9RF90_9NEOP</name>
<feature type="transmembrane region" description="Helical" evidence="1">
    <location>
        <begin position="6"/>
        <end position="25"/>
    </location>
</feature>
<protein>
    <recommendedName>
        <fullName evidence="2">Amidase domain-containing protein</fullName>
    </recommendedName>
</protein>
<dbReference type="InterPro" id="IPR036928">
    <property type="entry name" value="AS_sf"/>
</dbReference>
<sequence>MEVGVRILGVVLRLLNLLLAPLFWLRARDRRALTPPKPLLLRSAKEHAAAVRNGEITSEELVTVYIERVKEVNPLLNAVVEERYRAALEDAKEVDRKIQEAKDNGVLVQFVQNKPLLGVPFTVKESCSLAGLSNAVGCLEFAGRKATNDGEAVRLVKQAGGIPLLVSNTPELCLGWETTNLLRGTTNNPYCLDRTPGGSSGGELHDTRVA</sequence>